<accession>A0A328AJN9</accession>
<name>A0A328AJN9_9CAUL</name>
<sequence>MTTAIDAPEQPAGHAPMGVLGATAVVAGSMIGSGVYLLPATFGPLGSISILGWGAATAAALAIGGMFASLGAAAPEARGMAGYVQAGLGRFAGVLTTVMYWSLCWFGNVAIALAVAGYAAFFAPPLASAGPRLAVTLAAIWISILACWVGPRLVARIEGLTLLVGLAPVVLAATLGWLAFDPHVFQASWNPQGLGVGAALRGSALVAFWAFLGVESAAAVAGVVRDPARNVARATLAGVLLAAVIYIAACTALMGLMPAIQLARSSAPFADAARVLMGFGGAAVIALCALARAAGCLTGWTLVVSETTRSAADQGAFPEVFRTRPGERSSLRNLLAAGLLMSAVAAATVTPELGDQFGRLANVAVLLSLYCYVLAGASLIRLAPRPLPVILALAGMGASALLVVTAPREDLLWSLAPVVAGAALYLPLRRRRS</sequence>
<evidence type="ECO:0000256" key="4">
    <source>
        <dbReference type="ARBA" id="ARBA00022475"/>
    </source>
</evidence>
<feature type="transmembrane region" description="Helical" evidence="9">
    <location>
        <begin position="387"/>
        <end position="405"/>
    </location>
</feature>
<keyword evidence="11" id="KW-1185">Reference proteome</keyword>
<dbReference type="AlphaFoldDB" id="A0A328AJN9"/>
<reference evidence="11" key="1">
    <citation type="submission" date="2018-05" db="EMBL/GenBank/DDBJ databases">
        <authorList>
            <person name="Li X."/>
        </authorList>
    </citation>
    <scope>NUCLEOTIDE SEQUENCE [LARGE SCALE GENOMIC DNA]</scope>
    <source>
        <strain evidence="11">LX32</strain>
    </source>
</reference>
<feature type="transmembrane region" description="Helical" evidence="9">
    <location>
        <begin position="160"/>
        <end position="180"/>
    </location>
</feature>
<dbReference type="GO" id="GO:0022857">
    <property type="term" value="F:transmembrane transporter activity"/>
    <property type="evidence" value="ECO:0007669"/>
    <property type="project" value="InterPro"/>
</dbReference>
<dbReference type="InterPro" id="IPR050367">
    <property type="entry name" value="APC_superfamily"/>
</dbReference>
<dbReference type="RefSeq" id="WP_111528452.1">
    <property type="nucleotide sequence ID" value="NZ_JBHRSG010000004.1"/>
</dbReference>
<dbReference type="Pfam" id="PF13520">
    <property type="entry name" value="AA_permease_2"/>
    <property type="match status" value="1"/>
</dbReference>
<evidence type="ECO:0000256" key="7">
    <source>
        <dbReference type="ARBA" id="ARBA00023136"/>
    </source>
</evidence>
<feature type="transmembrane region" description="Helical" evidence="9">
    <location>
        <begin position="129"/>
        <end position="148"/>
    </location>
</feature>
<proteinExistence type="inferred from homology"/>
<evidence type="ECO:0000256" key="8">
    <source>
        <dbReference type="ARBA" id="ARBA00045636"/>
    </source>
</evidence>
<evidence type="ECO:0000256" key="3">
    <source>
        <dbReference type="ARBA" id="ARBA00021069"/>
    </source>
</evidence>
<comment type="similarity">
    <text evidence="2">Belongs to the amino acid-polyamine-organocation (APC) superfamily. Basic amino acid/polyamine antiporter (APA) (TC 2.A.3.2) family.</text>
</comment>
<feature type="transmembrane region" description="Helical" evidence="9">
    <location>
        <begin position="200"/>
        <end position="224"/>
    </location>
</feature>
<gene>
    <name evidence="10" type="ORF">DJ017_09280</name>
</gene>
<dbReference type="OrthoDB" id="3185104at2"/>
<feature type="transmembrane region" description="Helical" evidence="9">
    <location>
        <begin position="236"/>
        <end position="260"/>
    </location>
</feature>
<feature type="transmembrane region" description="Helical" evidence="9">
    <location>
        <begin position="331"/>
        <end position="349"/>
    </location>
</feature>
<protein>
    <recommendedName>
        <fullName evidence="3">Arginine/agmatine antiporter</fullName>
    </recommendedName>
</protein>
<evidence type="ECO:0000256" key="6">
    <source>
        <dbReference type="ARBA" id="ARBA00022989"/>
    </source>
</evidence>
<evidence type="ECO:0000313" key="11">
    <source>
        <dbReference type="Proteomes" id="UP000249254"/>
    </source>
</evidence>
<keyword evidence="7 9" id="KW-0472">Membrane</keyword>
<feature type="transmembrane region" description="Helical" evidence="9">
    <location>
        <begin position="361"/>
        <end position="380"/>
    </location>
</feature>
<keyword evidence="5 9" id="KW-0812">Transmembrane</keyword>
<evidence type="ECO:0000256" key="1">
    <source>
        <dbReference type="ARBA" id="ARBA00004651"/>
    </source>
</evidence>
<keyword evidence="6 9" id="KW-1133">Transmembrane helix</keyword>
<feature type="transmembrane region" description="Helical" evidence="9">
    <location>
        <begin position="17"/>
        <end position="38"/>
    </location>
</feature>
<comment type="function">
    <text evidence="8">Major component of the acid-resistance (AR) system allowing enteric pathogens to survive the acidic environment in the stomach. Exchanges extracellular arginine for its intracellular decarboxylation product agmatine (Agm) thereby expelling intracellular protons. Probably undergoes several conformational states in order to translocate the substrate across the membrane; keeps the substrate accessible to only 1 side of the membrane at a time by opening and closing 3 membrane-internal gates.</text>
</comment>
<comment type="subcellular location">
    <subcellularLocation>
        <location evidence="1">Cell membrane</location>
        <topology evidence="1">Multi-pass membrane protein</topology>
    </subcellularLocation>
</comment>
<feature type="transmembrane region" description="Helical" evidence="9">
    <location>
        <begin position="50"/>
        <end position="74"/>
    </location>
</feature>
<dbReference type="PANTHER" id="PTHR42770">
    <property type="entry name" value="AMINO ACID TRANSPORTER-RELATED"/>
    <property type="match status" value="1"/>
</dbReference>
<organism evidence="10 11">
    <name type="scientific">Phenylobacterium soli</name>
    <dbReference type="NCBI Taxonomy" id="2170551"/>
    <lineage>
        <taxon>Bacteria</taxon>
        <taxon>Pseudomonadati</taxon>
        <taxon>Pseudomonadota</taxon>
        <taxon>Alphaproteobacteria</taxon>
        <taxon>Caulobacterales</taxon>
        <taxon>Caulobacteraceae</taxon>
        <taxon>Phenylobacterium</taxon>
    </lineage>
</organism>
<evidence type="ECO:0000256" key="5">
    <source>
        <dbReference type="ARBA" id="ARBA00022692"/>
    </source>
</evidence>
<comment type="caution">
    <text evidence="10">The sequence shown here is derived from an EMBL/GenBank/DDBJ whole genome shotgun (WGS) entry which is preliminary data.</text>
</comment>
<feature type="transmembrane region" description="Helical" evidence="9">
    <location>
        <begin position="272"/>
        <end position="291"/>
    </location>
</feature>
<keyword evidence="4" id="KW-1003">Cell membrane</keyword>
<feature type="transmembrane region" description="Helical" evidence="9">
    <location>
        <begin position="105"/>
        <end position="123"/>
    </location>
</feature>
<evidence type="ECO:0000256" key="2">
    <source>
        <dbReference type="ARBA" id="ARBA00008220"/>
    </source>
</evidence>
<evidence type="ECO:0000256" key="9">
    <source>
        <dbReference type="SAM" id="Phobius"/>
    </source>
</evidence>
<dbReference type="PIRSF" id="PIRSF006060">
    <property type="entry name" value="AA_transporter"/>
    <property type="match status" value="1"/>
</dbReference>
<dbReference type="Proteomes" id="UP000249254">
    <property type="component" value="Unassembled WGS sequence"/>
</dbReference>
<dbReference type="Gene3D" id="1.20.1740.10">
    <property type="entry name" value="Amino acid/polyamine transporter I"/>
    <property type="match status" value="1"/>
</dbReference>
<dbReference type="GO" id="GO:0005886">
    <property type="term" value="C:plasma membrane"/>
    <property type="evidence" value="ECO:0007669"/>
    <property type="project" value="UniProtKB-SubCell"/>
</dbReference>
<feature type="transmembrane region" description="Helical" evidence="9">
    <location>
        <begin position="411"/>
        <end position="428"/>
    </location>
</feature>
<dbReference type="PANTHER" id="PTHR42770:SF18">
    <property type="entry name" value="ARGININE_AGMATINE ANTIPORTER"/>
    <property type="match status" value="1"/>
</dbReference>
<dbReference type="EMBL" id="QFYQ01000001">
    <property type="protein sequence ID" value="RAK54701.1"/>
    <property type="molecule type" value="Genomic_DNA"/>
</dbReference>
<dbReference type="InterPro" id="IPR002293">
    <property type="entry name" value="AA/rel_permease1"/>
</dbReference>
<evidence type="ECO:0000313" key="10">
    <source>
        <dbReference type="EMBL" id="RAK54701.1"/>
    </source>
</evidence>